<keyword evidence="3" id="KW-1185">Reference proteome</keyword>
<organism evidence="2 3">
    <name type="scientific">Asparagus officinalis</name>
    <name type="common">Garden asparagus</name>
    <dbReference type="NCBI Taxonomy" id="4686"/>
    <lineage>
        <taxon>Eukaryota</taxon>
        <taxon>Viridiplantae</taxon>
        <taxon>Streptophyta</taxon>
        <taxon>Embryophyta</taxon>
        <taxon>Tracheophyta</taxon>
        <taxon>Spermatophyta</taxon>
        <taxon>Magnoliopsida</taxon>
        <taxon>Liliopsida</taxon>
        <taxon>Asparagales</taxon>
        <taxon>Asparagaceae</taxon>
        <taxon>Asparagoideae</taxon>
        <taxon>Asparagus</taxon>
    </lineage>
</organism>
<dbReference type="AlphaFoldDB" id="A0A5P1F5A6"/>
<evidence type="ECO:0000313" key="2">
    <source>
        <dbReference type="EMBL" id="ONK72597.1"/>
    </source>
</evidence>
<accession>A0A5P1F5A6</accession>
<gene>
    <name evidence="2" type="ORF">A4U43_C04F21060</name>
</gene>
<sequence>MDGAAPTSLPATCEFDPVVDFDGASGVLESNPAIDMILLLHRVNSAAKTAQHQKEELKLKSTELAKEWDLRVAELEAETARLAVVRTQATSIGTRDLRERDQKNTHEARDSRIAECIARIRSFTCVPFENLSN</sequence>
<evidence type="ECO:0000256" key="1">
    <source>
        <dbReference type="SAM" id="Coils"/>
    </source>
</evidence>
<feature type="coiled-coil region" evidence="1">
    <location>
        <begin position="40"/>
        <end position="67"/>
    </location>
</feature>
<dbReference type="EMBL" id="CM007384">
    <property type="protein sequence ID" value="ONK72597.1"/>
    <property type="molecule type" value="Genomic_DNA"/>
</dbReference>
<dbReference type="Proteomes" id="UP000243459">
    <property type="component" value="Chromosome 4"/>
</dbReference>
<keyword evidence="1" id="KW-0175">Coiled coil</keyword>
<evidence type="ECO:0000313" key="3">
    <source>
        <dbReference type="Proteomes" id="UP000243459"/>
    </source>
</evidence>
<dbReference type="Gramene" id="ONK72597">
    <property type="protein sequence ID" value="ONK72597"/>
    <property type="gene ID" value="A4U43_C04F21060"/>
</dbReference>
<protein>
    <submittedName>
        <fullName evidence="2">Uncharacterized protein</fullName>
    </submittedName>
</protein>
<name>A0A5P1F5A6_ASPOF</name>
<reference evidence="3" key="1">
    <citation type="journal article" date="2017" name="Nat. Commun.">
        <title>The asparagus genome sheds light on the origin and evolution of a young Y chromosome.</title>
        <authorList>
            <person name="Harkess A."/>
            <person name="Zhou J."/>
            <person name="Xu C."/>
            <person name="Bowers J.E."/>
            <person name="Van der Hulst R."/>
            <person name="Ayyampalayam S."/>
            <person name="Mercati F."/>
            <person name="Riccardi P."/>
            <person name="McKain M.R."/>
            <person name="Kakrana A."/>
            <person name="Tang H."/>
            <person name="Ray J."/>
            <person name="Groenendijk J."/>
            <person name="Arikit S."/>
            <person name="Mathioni S.M."/>
            <person name="Nakano M."/>
            <person name="Shan H."/>
            <person name="Telgmann-Rauber A."/>
            <person name="Kanno A."/>
            <person name="Yue Z."/>
            <person name="Chen H."/>
            <person name="Li W."/>
            <person name="Chen Y."/>
            <person name="Xu X."/>
            <person name="Zhang Y."/>
            <person name="Luo S."/>
            <person name="Chen H."/>
            <person name="Gao J."/>
            <person name="Mao Z."/>
            <person name="Pires J.C."/>
            <person name="Luo M."/>
            <person name="Kudrna D."/>
            <person name="Wing R.A."/>
            <person name="Meyers B.C."/>
            <person name="Yi K."/>
            <person name="Kong H."/>
            <person name="Lavrijsen P."/>
            <person name="Sunseri F."/>
            <person name="Falavigna A."/>
            <person name="Ye Y."/>
            <person name="Leebens-Mack J.H."/>
            <person name="Chen G."/>
        </authorList>
    </citation>
    <scope>NUCLEOTIDE SEQUENCE [LARGE SCALE GENOMIC DNA]</scope>
    <source>
        <strain evidence="3">cv. DH0086</strain>
    </source>
</reference>
<proteinExistence type="predicted"/>